<feature type="transmembrane region" description="Helical" evidence="1">
    <location>
        <begin position="12"/>
        <end position="35"/>
    </location>
</feature>
<accession>A0A8H5CT85</accession>
<dbReference type="EMBL" id="JAACJM010000100">
    <property type="protein sequence ID" value="KAF5346643.1"/>
    <property type="molecule type" value="Genomic_DNA"/>
</dbReference>
<keyword evidence="1" id="KW-1133">Transmembrane helix</keyword>
<keyword evidence="3" id="KW-1185">Reference proteome</keyword>
<proteinExistence type="predicted"/>
<keyword evidence="1" id="KW-0812">Transmembrane</keyword>
<dbReference type="OrthoDB" id="2828670at2759"/>
<name>A0A8H5CT85_9AGAR</name>
<keyword evidence="1" id="KW-0472">Membrane</keyword>
<evidence type="ECO:0000256" key="1">
    <source>
        <dbReference type="SAM" id="Phobius"/>
    </source>
</evidence>
<evidence type="ECO:0000313" key="3">
    <source>
        <dbReference type="Proteomes" id="UP000559256"/>
    </source>
</evidence>
<dbReference type="Proteomes" id="UP000559256">
    <property type="component" value="Unassembled WGS sequence"/>
</dbReference>
<organism evidence="2 3">
    <name type="scientific">Tetrapyrgos nigripes</name>
    <dbReference type="NCBI Taxonomy" id="182062"/>
    <lineage>
        <taxon>Eukaryota</taxon>
        <taxon>Fungi</taxon>
        <taxon>Dikarya</taxon>
        <taxon>Basidiomycota</taxon>
        <taxon>Agaricomycotina</taxon>
        <taxon>Agaricomycetes</taxon>
        <taxon>Agaricomycetidae</taxon>
        <taxon>Agaricales</taxon>
        <taxon>Marasmiineae</taxon>
        <taxon>Marasmiaceae</taxon>
        <taxon>Tetrapyrgos</taxon>
    </lineage>
</organism>
<evidence type="ECO:0000313" key="2">
    <source>
        <dbReference type="EMBL" id="KAF5346643.1"/>
    </source>
</evidence>
<protein>
    <submittedName>
        <fullName evidence="2">Uncharacterized protein</fullName>
    </submittedName>
</protein>
<sequence length="332" mass="36372">MSAPFAFSLKSAFARTLAIATFTLIPLVVIDVVAFPKDVDRRGGGLSSLAPAEGIGNVGSRQVGVHCGTTSDANLDDCKFLVDPKNWGGAFADNNICHYTGRPSGEINAPAYNVACHGQCQESFSVHSGSQADQSFPTIGCVYVARMTPSKDNSDLIRQEAVSLFGYADTSINKINVMTQLSNKIGVCISDGNGRRYVLLNDKEWEVGVVDGIEEGLGARVVQWAGQLDRAVMVDGGWWIVLRWFSFLRCSWWGLAPFFLLPFYFFVSLSSLILSFLTVPKPTPPFPLPSRISVLTSSPIYFGVRPSSDWVQPDWIDEDKAKKSRLRSLKKT</sequence>
<reference evidence="2 3" key="1">
    <citation type="journal article" date="2020" name="ISME J.">
        <title>Uncovering the hidden diversity of litter-decomposition mechanisms in mushroom-forming fungi.</title>
        <authorList>
            <person name="Floudas D."/>
            <person name="Bentzer J."/>
            <person name="Ahren D."/>
            <person name="Johansson T."/>
            <person name="Persson P."/>
            <person name="Tunlid A."/>
        </authorList>
    </citation>
    <scope>NUCLEOTIDE SEQUENCE [LARGE SCALE GENOMIC DNA]</scope>
    <source>
        <strain evidence="2 3">CBS 291.85</strain>
    </source>
</reference>
<gene>
    <name evidence="2" type="ORF">D9758_013191</name>
</gene>
<feature type="transmembrane region" description="Helical" evidence="1">
    <location>
        <begin position="252"/>
        <end position="277"/>
    </location>
</feature>
<comment type="caution">
    <text evidence="2">The sequence shown here is derived from an EMBL/GenBank/DDBJ whole genome shotgun (WGS) entry which is preliminary data.</text>
</comment>
<dbReference type="AlphaFoldDB" id="A0A8H5CT85"/>